<sequence>MGLFTGLVTLPLAPVRGVIRLAELIQEEAERELYDPIRLRQRLDDVAAAREAGEISDEEADEIERELVELLMNPPVRRD</sequence>
<dbReference type="Pfam" id="PF05120">
    <property type="entry name" value="GvpG"/>
    <property type="match status" value="1"/>
</dbReference>
<reference evidence="1 2" key="1">
    <citation type="submission" date="2020-08" db="EMBL/GenBank/DDBJ databases">
        <title>Sequencing the genomes of 1000 actinobacteria strains.</title>
        <authorList>
            <person name="Klenk H.-P."/>
        </authorList>
    </citation>
    <scope>NUCLEOTIDE SEQUENCE [LARGE SCALE GENOMIC DNA]</scope>
    <source>
        <strain evidence="1 2">DSM 45823</strain>
    </source>
</reference>
<comment type="caution">
    <text evidence="1">The sequence shown here is derived from an EMBL/GenBank/DDBJ whole genome shotgun (WGS) entry which is preliminary data.</text>
</comment>
<keyword evidence="2" id="KW-1185">Reference proteome</keyword>
<dbReference type="EMBL" id="JACJII010000001">
    <property type="protein sequence ID" value="MBA9004019.1"/>
    <property type="molecule type" value="Genomic_DNA"/>
</dbReference>
<evidence type="ECO:0008006" key="3">
    <source>
        <dbReference type="Google" id="ProtNLM"/>
    </source>
</evidence>
<proteinExistence type="predicted"/>
<gene>
    <name evidence="1" type="ORF">HNR21_002901</name>
</gene>
<dbReference type="AlphaFoldDB" id="A0A7W3R8W3"/>
<name>A0A7W3R8W3_9ACTN</name>
<accession>A0A7W3R8W3</accession>
<protein>
    <recommendedName>
        <fullName evidence="3">Gas vesicle protein G</fullName>
    </recommendedName>
</protein>
<dbReference type="InterPro" id="IPR007804">
    <property type="entry name" value="GvpG"/>
</dbReference>
<evidence type="ECO:0000313" key="2">
    <source>
        <dbReference type="Proteomes" id="UP000539313"/>
    </source>
</evidence>
<evidence type="ECO:0000313" key="1">
    <source>
        <dbReference type="EMBL" id="MBA9004019.1"/>
    </source>
</evidence>
<organism evidence="1 2">
    <name type="scientific">Thermomonospora cellulosilytica</name>
    <dbReference type="NCBI Taxonomy" id="1411118"/>
    <lineage>
        <taxon>Bacteria</taxon>
        <taxon>Bacillati</taxon>
        <taxon>Actinomycetota</taxon>
        <taxon>Actinomycetes</taxon>
        <taxon>Streptosporangiales</taxon>
        <taxon>Thermomonosporaceae</taxon>
        <taxon>Thermomonospora</taxon>
    </lineage>
</organism>
<dbReference type="RefSeq" id="WP_119727558.1">
    <property type="nucleotide sequence ID" value="NZ_JACJII010000001.1"/>
</dbReference>
<dbReference type="Proteomes" id="UP000539313">
    <property type="component" value="Unassembled WGS sequence"/>
</dbReference>